<keyword evidence="1" id="KW-0808">Transferase</keyword>
<comment type="caution">
    <text evidence="3">The sequence shown here is derived from an EMBL/GenBank/DDBJ whole genome shotgun (WGS) entry which is preliminary data.</text>
</comment>
<dbReference type="CDD" id="cd16936">
    <property type="entry name" value="HATPase_RsbW-like"/>
    <property type="match status" value="1"/>
</dbReference>
<evidence type="ECO:0000256" key="1">
    <source>
        <dbReference type="ARBA" id="ARBA00022527"/>
    </source>
</evidence>
<dbReference type="PANTHER" id="PTHR35526:SF3">
    <property type="entry name" value="ANTI-SIGMA-F FACTOR RSBW"/>
    <property type="match status" value="1"/>
</dbReference>
<dbReference type="PANTHER" id="PTHR35526">
    <property type="entry name" value="ANTI-SIGMA-F FACTOR RSBW-RELATED"/>
    <property type="match status" value="1"/>
</dbReference>
<evidence type="ECO:0000313" key="3">
    <source>
        <dbReference type="EMBL" id="MTB71137.1"/>
    </source>
</evidence>
<dbReference type="GO" id="GO:0004674">
    <property type="term" value="F:protein serine/threonine kinase activity"/>
    <property type="evidence" value="ECO:0007669"/>
    <property type="project" value="UniProtKB-KW"/>
</dbReference>
<dbReference type="EMBL" id="WLVL01000017">
    <property type="protein sequence ID" value="MTB71137.1"/>
    <property type="molecule type" value="Genomic_DNA"/>
</dbReference>
<dbReference type="Proteomes" id="UP000431092">
    <property type="component" value="Unassembled WGS sequence"/>
</dbReference>
<keyword evidence="3" id="KW-0067">ATP-binding</keyword>
<dbReference type="AlphaFoldDB" id="A0A6I3IBS8"/>
<name>A0A6I3IBS8_9MICO</name>
<dbReference type="Gene3D" id="3.30.565.10">
    <property type="entry name" value="Histidine kinase-like ATPase, C-terminal domain"/>
    <property type="match status" value="1"/>
</dbReference>
<keyword evidence="1" id="KW-0418">Kinase</keyword>
<keyword evidence="1" id="KW-0723">Serine/threonine-protein kinase</keyword>
<protein>
    <submittedName>
        <fullName evidence="3">ATP-binding protein</fullName>
    </submittedName>
</protein>
<accession>A0A6I3IBS8</accession>
<dbReference type="InterPro" id="IPR003594">
    <property type="entry name" value="HATPase_dom"/>
</dbReference>
<feature type="domain" description="Histidine kinase/HSP90-like ATPase" evidence="2">
    <location>
        <begin position="19"/>
        <end position="128"/>
    </location>
</feature>
<dbReference type="GO" id="GO:0005524">
    <property type="term" value="F:ATP binding"/>
    <property type="evidence" value="ECO:0007669"/>
    <property type="project" value="UniProtKB-KW"/>
</dbReference>
<dbReference type="SUPFAM" id="SSF55874">
    <property type="entry name" value="ATPase domain of HSP90 chaperone/DNA topoisomerase II/histidine kinase"/>
    <property type="match status" value="1"/>
</dbReference>
<dbReference type="InterPro" id="IPR050267">
    <property type="entry name" value="Anti-sigma-factor_SerPK"/>
</dbReference>
<evidence type="ECO:0000313" key="4">
    <source>
        <dbReference type="Proteomes" id="UP000431092"/>
    </source>
</evidence>
<keyword evidence="3" id="KW-0547">Nucleotide-binding</keyword>
<gene>
    <name evidence="3" type="ORF">GGG17_03935</name>
</gene>
<sequence length="145" mass="16133">MPPRVRNLDEVDQTVTVPWDAASAEQARSRLRASLEHERVDDTTLDEAVQVVSELVANAVQHAGPMPGDVLRVHWTLRKGVVEVDVTDGGSSSTPHPVRQTPWQTRGRGLRIVRAYAHEWGYLDQPNGSRTVWAALGGPSRRRTR</sequence>
<organism evidence="3 4">
    <name type="scientific">Arsenicicoccus cauae</name>
    <dbReference type="NCBI Taxonomy" id="2663847"/>
    <lineage>
        <taxon>Bacteria</taxon>
        <taxon>Bacillati</taxon>
        <taxon>Actinomycetota</taxon>
        <taxon>Actinomycetes</taxon>
        <taxon>Micrococcales</taxon>
        <taxon>Intrasporangiaceae</taxon>
        <taxon>Arsenicicoccus</taxon>
    </lineage>
</organism>
<proteinExistence type="predicted"/>
<dbReference type="RefSeq" id="WP_154592472.1">
    <property type="nucleotide sequence ID" value="NZ_CP171001.1"/>
</dbReference>
<keyword evidence="4" id="KW-1185">Reference proteome</keyword>
<dbReference type="Pfam" id="PF13581">
    <property type="entry name" value="HATPase_c_2"/>
    <property type="match status" value="1"/>
</dbReference>
<dbReference type="InterPro" id="IPR036890">
    <property type="entry name" value="HATPase_C_sf"/>
</dbReference>
<reference evidence="3 4" key="1">
    <citation type="submission" date="2019-11" db="EMBL/GenBank/DDBJ databases">
        <title>Whole genome sequencing identifies a novel species of the genus Arsenicicoccus isolated from human blood.</title>
        <authorList>
            <person name="Jeong J.H."/>
            <person name="Kweon O.J."/>
            <person name="Kim H.R."/>
            <person name="Kim T.-H."/>
            <person name="Ha S.-M."/>
            <person name="Lee M.-K."/>
        </authorList>
    </citation>
    <scope>NUCLEOTIDE SEQUENCE [LARGE SCALE GENOMIC DNA]</scope>
    <source>
        <strain evidence="3 4">MKL-02</strain>
    </source>
</reference>
<evidence type="ECO:0000259" key="2">
    <source>
        <dbReference type="Pfam" id="PF13581"/>
    </source>
</evidence>